<dbReference type="GO" id="GO:0016020">
    <property type="term" value="C:membrane"/>
    <property type="evidence" value="ECO:0007669"/>
    <property type="project" value="InterPro"/>
</dbReference>
<sequence>IIFEGRRGSNDESDVAIDDVNLYHGQCAGDSVVHETFCSILL</sequence>
<reference evidence="2" key="1">
    <citation type="journal article" date="2004" name="Nature">
        <title>Genome duplication in the teleost fish Tetraodon nigroviridis reveals the early vertebrate proto-karyotype.</title>
        <authorList>
            <person name="Jaillon O."/>
            <person name="Aury J.-M."/>
            <person name="Brunet F."/>
            <person name="Petit J.-L."/>
            <person name="Stange-Thomann N."/>
            <person name="Mauceli E."/>
            <person name="Bouneau L."/>
            <person name="Fischer C."/>
            <person name="Ozouf-Costaz C."/>
            <person name="Bernot A."/>
            <person name="Nicaud S."/>
            <person name="Jaffe D."/>
            <person name="Fisher S."/>
            <person name="Lutfalla G."/>
            <person name="Dossat C."/>
            <person name="Segurens B."/>
            <person name="Dasilva C."/>
            <person name="Salanoubat M."/>
            <person name="Levy M."/>
            <person name="Boudet N."/>
            <person name="Castellano S."/>
            <person name="Anthouard V."/>
            <person name="Jubin C."/>
            <person name="Castelli V."/>
            <person name="Katinka M."/>
            <person name="Vacherie B."/>
            <person name="Biemont C."/>
            <person name="Skalli Z."/>
            <person name="Cattolico L."/>
            <person name="Poulain J."/>
            <person name="De Berardinis V."/>
            <person name="Cruaud C."/>
            <person name="Duprat S."/>
            <person name="Brottier P."/>
            <person name="Coutanceau J.-P."/>
            <person name="Gouzy J."/>
            <person name="Parra G."/>
            <person name="Lardier G."/>
            <person name="Chapple C."/>
            <person name="McKernan K.J."/>
            <person name="McEwan P."/>
            <person name="Bosak S."/>
            <person name="Kellis M."/>
            <person name="Volff J.-N."/>
            <person name="Guigo R."/>
            <person name="Zody M.C."/>
            <person name="Mesirov J."/>
            <person name="Lindblad-Toh K."/>
            <person name="Birren B."/>
            <person name="Nusbaum C."/>
            <person name="Kahn D."/>
            <person name="Robinson-Rechavi M."/>
            <person name="Laudet V."/>
            <person name="Schachter V."/>
            <person name="Quetier F."/>
            <person name="Saurin W."/>
            <person name="Scarpelli C."/>
            <person name="Wincker P."/>
            <person name="Lander E.S."/>
            <person name="Weissenbach J."/>
            <person name="Roest Crollius H."/>
        </authorList>
    </citation>
    <scope>NUCLEOTIDE SEQUENCE [LARGE SCALE GENOMIC DNA]</scope>
</reference>
<dbReference type="AlphaFoldDB" id="Q4RBY2"/>
<dbReference type="InterPro" id="IPR000998">
    <property type="entry name" value="MAM_dom"/>
</dbReference>
<dbReference type="EMBL" id="CAAE01020340">
    <property type="protein sequence ID" value="CAG14101.1"/>
    <property type="molecule type" value="Genomic_DNA"/>
</dbReference>
<dbReference type="PROSITE" id="PS50060">
    <property type="entry name" value="MAM_2"/>
    <property type="match status" value="1"/>
</dbReference>
<proteinExistence type="predicted"/>
<accession>Q4RBY2</accession>
<name>Q4RBY2_TETNG</name>
<gene>
    <name evidence="2" type="ORF">GSTENG00036597001</name>
</gene>
<comment type="caution">
    <text evidence="2">The sequence shown here is derived from an EMBL/GenBank/DDBJ whole genome shotgun (WGS) entry which is preliminary data.</text>
</comment>
<dbReference type="KEGG" id="tng:GSTEN00036597G001"/>
<evidence type="ECO:0000313" key="2">
    <source>
        <dbReference type="EMBL" id="CAG14101.1"/>
    </source>
</evidence>
<reference evidence="2" key="2">
    <citation type="submission" date="2004-02" db="EMBL/GenBank/DDBJ databases">
        <authorList>
            <consortium name="Genoscope"/>
            <consortium name="Whitehead Institute Centre for Genome Research"/>
        </authorList>
    </citation>
    <scope>NUCLEOTIDE SEQUENCE</scope>
</reference>
<evidence type="ECO:0000259" key="1">
    <source>
        <dbReference type="PROSITE" id="PS50060"/>
    </source>
</evidence>
<feature type="domain" description="MAM" evidence="1">
    <location>
        <begin position="1"/>
        <end position="29"/>
    </location>
</feature>
<dbReference type="OrthoDB" id="412155at2759"/>
<protein>
    <submittedName>
        <fullName evidence="2">(spotted green pufferfish) hypothetical protein</fullName>
    </submittedName>
</protein>
<organism evidence="2">
    <name type="scientific">Tetraodon nigroviridis</name>
    <name type="common">Spotted green pufferfish</name>
    <name type="synonym">Chelonodon nigroviridis</name>
    <dbReference type="NCBI Taxonomy" id="99883"/>
    <lineage>
        <taxon>Eukaryota</taxon>
        <taxon>Metazoa</taxon>
        <taxon>Chordata</taxon>
        <taxon>Craniata</taxon>
        <taxon>Vertebrata</taxon>
        <taxon>Euteleostomi</taxon>
        <taxon>Actinopterygii</taxon>
        <taxon>Neopterygii</taxon>
        <taxon>Teleostei</taxon>
        <taxon>Neoteleostei</taxon>
        <taxon>Acanthomorphata</taxon>
        <taxon>Eupercaria</taxon>
        <taxon>Tetraodontiformes</taxon>
        <taxon>Tetradontoidea</taxon>
        <taxon>Tetraodontidae</taxon>
        <taxon>Tetraodon</taxon>
    </lineage>
</organism>
<dbReference type="Gene3D" id="2.60.120.200">
    <property type="match status" value="1"/>
</dbReference>
<feature type="non-terminal residue" evidence="2">
    <location>
        <position position="1"/>
    </location>
</feature>